<dbReference type="Pfam" id="PF06803">
    <property type="entry name" value="DUF1232"/>
    <property type="match status" value="1"/>
</dbReference>
<gene>
    <name evidence="6" type="ORF">GIY09_11010</name>
</gene>
<organism evidence="6 7">
    <name type="scientific">Fundicoccus ignavus</name>
    <dbReference type="NCBI Taxonomy" id="2664442"/>
    <lineage>
        <taxon>Bacteria</taxon>
        <taxon>Bacillati</taxon>
        <taxon>Bacillota</taxon>
        <taxon>Bacilli</taxon>
        <taxon>Lactobacillales</taxon>
        <taxon>Aerococcaceae</taxon>
        <taxon>Fundicoccus</taxon>
    </lineage>
</organism>
<dbReference type="AlphaFoldDB" id="A0A6I2H173"/>
<proteinExistence type="predicted"/>
<evidence type="ECO:0000256" key="1">
    <source>
        <dbReference type="ARBA" id="ARBA00004127"/>
    </source>
</evidence>
<reference evidence="6 7" key="1">
    <citation type="submission" date="2019-11" db="EMBL/GenBank/DDBJ databases">
        <title>Characterisation of Fundicoccus ignavus gen. nov. sp. nov., a novel genus of the family Aerococcaceae isolated from bulk tank milk.</title>
        <authorList>
            <person name="Siebert A."/>
            <person name="Huptas C."/>
            <person name="Wenning M."/>
            <person name="Scherer S."/>
            <person name="Doll E.V."/>
        </authorList>
    </citation>
    <scope>NUCLEOTIDE SEQUENCE [LARGE SCALE GENOMIC DNA]</scope>
    <source>
        <strain evidence="6 7">WS4759</strain>
    </source>
</reference>
<comment type="subcellular location">
    <subcellularLocation>
        <location evidence="1">Endomembrane system</location>
        <topology evidence="1">Multi-pass membrane protein</topology>
    </subcellularLocation>
</comment>
<dbReference type="GO" id="GO:0012505">
    <property type="term" value="C:endomembrane system"/>
    <property type="evidence" value="ECO:0007669"/>
    <property type="project" value="UniProtKB-SubCell"/>
</dbReference>
<feature type="domain" description="DUF1232" evidence="5">
    <location>
        <begin position="32"/>
        <end position="66"/>
    </location>
</feature>
<keyword evidence="2" id="KW-0812">Transmembrane</keyword>
<accession>A0A6I2H173</accession>
<keyword evidence="7" id="KW-1185">Reference proteome</keyword>
<evidence type="ECO:0000313" key="6">
    <source>
        <dbReference type="EMBL" id="MRI86373.1"/>
    </source>
</evidence>
<sequence>MMMRLKTLSVPKVTLGVWVRALFRKETPLYVKAPISLALIYTIFPIDLLPDLLGPLGFSDDAAVLGLLTTISMSLLKHYTTQQSLKL</sequence>
<evidence type="ECO:0000256" key="2">
    <source>
        <dbReference type="ARBA" id="ARBA00022692"/>
    </source>
</evidence>
<name>A0A6I2H173_9LACT</name>
<dbReference type="Proteomes" id="UP000430975">
    <property type="component" value="Unassembled WGS sequence"/>
</dbReference>
<dbReference type="EMBL" id="WJQS01000013">
    <property type="protein sequence ID" value="MRI86373.1"/>
    <property type="molecule type" value="Genomic_DNA"/>
</dbReference>
<keyword evidence="4" id="KW-0472">Membrane</keyword>
<protein>
    <submittedName>
        <fullName evidence="6">DUF1232 domain-containing protein</fullName>
    </submittedName>
</protein>
<evidence type="ECO:0000256" key="3">
    <source>
        <dbReference type="ARBA" id="ARBA00022989"/>
    </source>
</evidence>
<evidence type="ECO:0000259" key="5">
    <source>
        <dbReference type="Pfam" id="PF06803"/>
    </source>
</evidence>
<dbReference type="InterPro" id="IPR010652">
    <property type="entry name" value="DUF1232"/>
</dbReference>
<keyword evidence="3" id="KW-1133">Transmembrane helix</keyword>
<evidence type="ECO:0000313" key="7">
    <source>
        <dbReference type="Proteomes" id="UP000430975"/>
    </source>
</evidence>
<comment type="caution">
    <text evidence="6">The sequence shown here is derived from an EMBL/GenBank/DDBJ whole genome shotgun (WGS) entry which is preliminary data.</text>
</comment>
<evidence type="ECO:0000256" key="4">
    <source>
        <dbReference type="ARBA" id="ARBA00023136"/>
    </source>
</evidence>